<dbReference type="Gene3D" id="1.10.357.10">
    <property type="entry name" value="Tetracycline Repressor, domain 2"/>
    <property type="match status" value="1"/>
</dbReference>
<proteinExistence type="predicted"/>
<dbReference type="PRINTS" id="PR00455">
    <property type="entry name" value="HTHTETR"/>
</dbReference>
<keyword evidence="7" id="KW-1185">Reference proteome</keyword>
<dbReference type="GO" id="GO:0003700">
    <property type="term" value="F:DNA-binding transcription factor activity"/>
    <property type="evidence" value="ECO:0007669"/>
    <property type="project" value="TreeGrafter"/>
</dbReference>
<feature type="DNA-binding region" description="H-T-H motif" evidence="4">
    <location>
        <begin position="38"/>
        <end position="57"/>
    </location>
</feature>
<dbReference type="InterPro" id="IPR009057">
    <property type="entry name" value="Homeodomain-like_sf"/>
</dbReference>
<evidence type="ECO:0000256" key="2">
    <source>
        <dbReference type="ARBA" id="ARBA00023125"/>
    </source>
</evidence>
<evidence type="ECO:0000313" key="7">
    <source>
        <dbReference type="Proteomes" id="UP000612362"/>
    </source>
</evidence>
<reference evidence="6" key="1">
    <citation type="submission" date="2020-10" db="EMBL/GenBank/DDBJ databases">
        <title>Taxonomic study of unclassified bacteria belonging to the class Ktedonobacteria.</title>
        <authorList>
            <person name="Yabe S."/>
            <person name="Wang C.M."/>
            <person name="Zheng Y."/>
            <person name="Sakai Y."/>
            <person name="Cavaletti L."/>
            <person name="Monciardini P."/>
            <person name="Donadio S."/>
        </authorList>
    </citation>
    <scope>NUCLEOTIDE SEQUENCE</scope>
    <source>
        <strain evidence="6">SOSP1-1</strain>
    </source>
</reference>
<dbReference type="PANTHER" id="PTHR30055">
    <property type="entry name" value="HTH-TYPE TRANSCRIPTIONAL REGULATOR RUTR"/>
    <property type="match status" value="1"/>
</dbReference>
<dbReference type="InterPro" id="IPR001647">
    <property type="entry name" value="HTH_TetR"/>
</dbReference>
<evidence type="ECO:0000313" key="6">
    <source>
        <dbReference type="EMBL" id="GHO49299.1"/>
    </source>
</evidence>
<dbReference type="InterPro" id="IPR036271">
    <property type="entry name" value="Tet_transcr_reg_TetR-rel_C_sf"/>
</dbReference>
<dbReference type="InterPro" id="IPR011075">
    <property type="entry name" value="TetR_C"/>
</dbReference>
<organism evidence="6 7">
    <name type="scientific">Ktedonospora formicarum</name>
    <dbReference type="NCBI Taxonomy" id="2778364"/>
    <lineage>
        <taxon>Bacteria</taxon>
        <taxon>Bacillati</taxon>
        <taxon>Chloroflexota</taxon>
        <taxon>Ktedonobacteria</taxon>
        <taxon>Ktedonobacterales</taxon>
        <taxon>Ktedonobacteraceae</taxon>
        <taxon>Ktedonospora</taxon>
    </lineage>
</organism>
<dbReference type="PANTHER" id="PTHR30055:SF148">
    <property type="entry name" value="TETR-FAMILY TRANSCRIPTIONAL REGULATOR"/>
    <property type="match status" value="1"/>
</dbReference>
<gene>
    <name evidence="6" type="ORF">KSX_74620</name>
</gene>
<dbReference type="Gene3D" id="1.10.10.60">
    <property type="entry name" value="Homeodomain-like"/>
    <property type="match status" value="1"/>
</dbReference>
<protein>
    <submittedName>
        <fullName evidence="6">TetR family transcriptional regulator</fullName>
    </submittedName>
</protein>
<dbReference type="AlphaFoldDB" id="A0A8J3IDE9"/>
<dbReference type="Pfam" id="PF16859">
    <property type="entry name" value="TetR_C_11"/>
    <property type="match status" value="1"/>
</dbReference>
<dbReference type="Proteomes" id="UP000612362">
    <property type="component" value="Unassembled WGS sequence"/>
</dbReference>
<dbReference type="PROSITE" id="PS50977">
    <property type="entry name" value="HTH_TETR_2"/>
    <property type="match status" value="1"/>
</dbReference>
<evidence type="ECO:0000259" key="5">
    <source>
        <dbReference type="PROSITE" id="PS50977"/>
    </source>
</evidence>
<dbReference type="EMBL" id="BNJF01000005">
    <property type="protein sequence ID" value="GHO49299.1"/>
    <property type="molecule type" value="Genomic_DNA"/>
</dbReference>
<dbReference type="Pfam" id="PF00440">
    <property type="entry name" value="TetR_N"/>
    <property type="match status" value="1"/>
</dbReference>
<feature type="domain" description="HTH tetR-type" evidence="5">
    <location>
        <begin position="15"/>
        <end position="75"/>
    </location>
</feature>
<keyword evidence="2 4" id="KW-0238">DNA-binding</keyword>
<keyword evidence="3" id="KW-0804">Transcription</keyword>
<evidence type="ECO:0000256" key="1">
    <source>
        <dbReference type="ARBA" id="ARBA00023015"/>
    </source>
</evidence>
<name>A0A8J3IDE9_9CHLR</name>
<evidence type="ECO:0000256" key="4">
    <source>
        <dbReference type="PROSITE-ProRule" id="PRU00335"/>
    </source>
</evidence>
<accession>A0A8J3IDE9</accession>
<dbReference type="RefSeq" id="WP_220198440.1">
    <property type="nucleotide sequence ID" value="NZ_BNJF01000005.1"/>
</dbReference>
<sequence>MEELEKKAGGRPRSDQAHQAILQATMEVLKRDGYRAMTIEAIAACAGVGKKTIYRWWSSKAEVALETLTTYVEMHVPFQDTGSLEGDLLTHLKLALPGLAGPSGALLRGLVAESLLNEDFAHEFQRLFIIPRRAELVVLLKRGIQRGELPSEVDPEVLADQVYGAKWYRFLLYPAPLDDNYAHTLVNHILLLSKQDQ</sequence>
<evidence type="ECO:0000256" key="3">
    <source>
        <dbReference type="ARBA" id="ARBA00023163"/>
    </source>
</evidence>
<dbReference type="InterPro" id="IPR050109">
    <property type="entry name" value="HTH-type_TetR-like_transc_reg"/>
</dbReference>
<dbReference type="SUPFAM" id="SSF46689">
    <property type="entry name" value="Homeodomain-like"/>
    <property type="match status" value="1"/>
</dbReference>
<dbReference type="GO" id="GO:0000976">
    <property type="term" value="F:transcription cis-regulatory region binding"/>
    <property type="evidence" value="ECO:0007669"/>
    <property type="project" value="TreeGrafter"/>
</dbReference>
<keyword evidence="1" id="KW-0805">Transcription regulation</keyword>
<dbReference type="SUPFAM" id="SSF48498">
    <property type="entry name" value="Tetracyclin repressor-like, C-terminal domain"/>
    <property type="match status" value="1"/>
</dbReference>
<comment type="caution">
    <text evidence="6">The sequence shown here is derived from an EMBL/GenBank/DDBJ whole genome shotgun (WGS) entry which is preliminary data.</text>
</comment>